<evidence type="ECO:0008006" key="6">
    <source>
        <dbReference type="Google" id="ProtNLM"/>
    </source>
</evidence>
<dbReference type="AlphaFoldDB" id="A0A498I8S3"/>
<protein>
    <recommendedName>
        <fullName evidence="6">Vinorine synthase-like</fullName>
    </recommendedName>
</protein>
<keyword evidence="2" id="KW-0808">Transferase</keyword>
<dbReference type="Pfam" id="PF02458">
    <property type="entry name" value="Transferase"/>
    <property type="match status" value="2"/>
</dbReference>
<dbReference type="Gene3D" id="3.30.559.10">
    <property type="entry name" value="Chloramphenicol acetyltransferase-like domain"/>
    <property type="match status" value="3"/>
</dbReference>
<accession>A0A498I8S3</accession>
<evidence type="ECO:0000313" key="5">
    <source>
        <dbReference type="Proteomes" id="UP000290289"/>
    </source>
</evidence>
<organism evidence="4 5">
    <name type="scientific">Malus domestica</name>
    <name type="common">Apple</name>
    <name type="synonym">Pyrus malus</name>
    <dbReference type="NCBI Taxonomy" id="3750"/>
    <lineage>
        <taxon>Eukaryota</taxon>
        <taxon>Viridiplantae</taxon>
        <taxon>Streptophyta</taxon>
        <taxon>Embryophyta</taxon>
        <taxon>Tracheophyta</taxon>
        <taxon>Spermatophyta</taxon>
        <taxon>Magnoliopsida</taxon>
        <taxon>eudicotyledons</taxon>
        <taxon>Gunneridae</taxon>
        <taxon>Pentapetalae</taxon>
        <taxon>rosids</taxon>
        <taxon>fabids</taxon>
        <taxon>Rosales</taxon>
        <taxon>Rosaceae</taxon>
        <taxon>Amygdaloideae</taxon>
        <taxon>Maleae</taxon>
        <taxon>Malus</taxon>
    </lineage>
</organism>
<comment type="similarity">
    <text evidence="1">Belongs to the plant acyltransferase family.</text>
</comment>
<keyword evidence="3" id="KW-0012">Acyltransferase</keyword>
<proteinExistence type="inferred from homology"/>
<dbReference type="InterPro" id="IPR023213">
    <property type="entry name" value="CAT-like_dom_sf"/>
</dbReference>
<evidence type="ECO:0000256" key="3">
    <source>
        <dbReference type="ARBA" id="ARBA00023315"/>
    </source>
</evidence>
<keyword evidence="5" id="KW-1185">Reference proteome</keyword>
<dbReference type="PANTHER" id="PTHR31623">
    <property type="entry name" value="F21J9.9"/>
    <property type="match status" value="1"/>
</dbReference>
<dbReference type="GO" id="GO:0016746">
    <property type="term" value="F:acyltransferase activity"/>
    <property type="evidence" value="ECO:0007669"/>
    <property type="project" value="UniProtKB-KW"/>
</dbReference>
<comment type="caution">
    <text evidence="4">The sequence shown here is derived from an EMBL/GenBank/DDBJ whole genome shotgun (WGS) entry which is preliminary data.</text>
</comment>
<reference evidence="4 5" key="1">
    <citation type="submission" date="2018-10" db="EMBL/GenBank/DDBJ databases">
        <title>A high-quality apple genome assembly.</title>
        <authorList>
            <person name="Hu J."/>
        </authorList>
    </citation>
    <scope>NUCLEOTIDE SEQUENCE [LARGE SCALE GENOMIC DNA]</scope>
    <source>
        <strain evidence="5">cv. HFTH1</strain>
        <tissue evidence="4">Young leaf</tissue>
    </source>
</reference>
<gene>
    <name evidence="4" type="ORF">DVH24_040983</name>
</gene>
<dbReference type="STRING" id="3750.A0A498I8S3"/>
<sequence length="806" mass="90917">MFVFEASKIETLKSKYGAGDHSKSLENHQKPPSRVEALSAFIWSRFMAATQVKSDIAPKRIYAIVHAVNLRTRIDPPLPEHSFGNLYRIAMTIPSLDIGEECYGLLSQVRDQVKKIDKHYVEKLQKGSEHLDFIKQTSDNVFKGEMVTLNFTSLCRFPLYEADFGWGNPTWVGSPALTFNNLVVFIDAKSGGGIEAYINMKEEDLAKIEGDGEFLAFVSPNVFRSRVANCKTTAEPLVMNLSGEALDAYNEAYEELMKISESDEEDSPCPIFETFSAQNHSQTQSEEVNGSVGHFAFSKEETAGDDSPCQAFETFRLQSPKQTQSEQVIGSVGNFAFSKGETLGEKFREEFSKHIEVEVISKSIEMIKPFSPTPNHLHHHQLSFLDQLAPHAYIPFLFFYESTGTKTITQISNILKTSLSKILSLYYPFAGRVKHNLFVHCSDQGVPFFESKVKSQPLSDMIASPFVSELNKLLPYRLGEVTEVPLGVQLNVFDCGGFAIGLCVSHRIADGLTSFTFVNRWAAQANCDAQGKSNIIVGPDFSAASIFPPKNMDGYLGVSIVNKKAIVTKRFVFDGSKVQALRSRYEESMNFSKTQKRPSKVEALSALLWNIFLASRRERDCVAISNQSRTQTLYTVVYIMNLRSRFDPPLPQHAFGNYYRAATATPTLVNGEESHRLVRRVIEEIENIDNNYMRRFQEGYREHLDFMRKRMERFAKGELVTLTFSSVCRFPIYDADFGWGKPAWVSMAAMDINNQIVFMDTKNGDGIESYFSLTEEDMAKFELHKEFIALLKSPVGNVKENSLSRL</sequence>
<dbReference type="Proteomes" id="UP000290289">
    <property type="component" value="Chromosome 13"/>
</dbReference>
<name>A0A498I8S3_MALDO</name>
<evidence type="ECO:0000313" key="4">
    <source>
        <dbReference type="EMBL" id="RXH79836.1"/>
    </source>
</evidence>
<evidence type="ECO:0000256" key="1">
    <source>
        <dbReference type="ARBA" id="ARBA00009861"/>
    </source>
</evidence>
<evidence type="ECO:0000256" key="2">
    <source>
        <dbReference type="ARBA" id="ARBA00022679"/>
    </source>
</evidence>
<dbReference type="PANTHER" id="PTHR31623:SF46">
    <property type="entry name" value="VINORINE SYNTHASE-LIKE"/>
    <property type="match status" value="1"/>
</dbReference>
<dbReference type="EMBL" id="RDQH01000339">
    <property type="protein sequence ID" value="RXH79836.1"/>
    <property type="molecule type" value="Genomic_DNA"/>
</dbReference>